<evidence type="ECO:0000313" key="5">
    <source>
        <dbReference type="EMBL" id="EYC43309.1"/>
    </source>
</evidence>
<reference evidence="6" key="1">
    <citation type="journal article" date="2015" name="Nat. Genet.">
        <title>The genome and transcriptome of the zoonotic hookworm Ancylostoma ceylanicum identify infection-specific gene families.</title>
        <authorList>
            <person name="Schwarz E.M."/>
            <person name="Hu Y."/>
            <person name="Antoshechkin I."/>
            <person name="Miller M.M."/>
            <person name="Sternberg P.W."/>
            <person name="Aroian R.V."/>
        </authorList>
    </citation>
    <scope>NUCLEOTIDE SEQUENCE</scope>
    <source>
        <strain evidence="6">HY135</strain>
    </source>
</reference>
<keyword evidence="1" id="KW-0880">Kelch repeat</keyword>
<dbReference type="AlphaFoldDB" id="A0A016WU03"/>
<dbReference type="EMBL" id="JARK01000097">
    <property type="protein sequence ID" value="EYC43309.1"/>
    <property type="molecule type" value="Genomic_DNA"/>
</dbReference>
<dbReference type="Gene3D" id="1.25.40.420">
    <property type="match status" value="1"/>
</dbReference>
<protein>
    <recommendedName>
        <fullName evidence="4">BACK domain-containing protein</fullName>
    </recommendedName>
</protein>
<sequence>MSGKSIVLLDRLAKWCETHIFEELLDENNALAIHKLFTTLGSSVAGRVEQYVKKTFPAIAQTEEFLKLSYEDVKKLLLATDLHTSSEQEVFYAAMRWIEFSPERIERASGSIKLWSLYCLLLEDPDHLLRFTLVFVAVAAALYYLQ</sequence>
<feature type="domain" description="BACK" evidence="4">
    <location>
        <begin position="30"/>
        <end position="132"/>
    </location>
</feature>
<dbReference type="PANTHER" id="PTHR24412">
    <property type="entry name" value="KELCH PROTEIN"/>
    <property type="match status" value="1"/>
</dbReference>
<name>A0A016WU03_9BILA</name>
<feature type="transmembrane region" description="Helical" evidence="3">
    <location>
        <begin position="127"/>
        <end position="145"/>
    </location>
</feature>
<dbReference type="STRING" id="53326.A0A016WU03"/>
<dbReference type="OrthoDB" id="5862984at2759"/>
<organism evidence="5 6">
    <name type="scientific">Ancylostoma ceylanicum</name>
    <dbReference type="NCBI Taxonomy" id="53326"/>
    <lineage>
        <taxon>Eukaryota</taxon>
        <taxon>Metazoa</taxon>
        <taxon>Ecdysozoa</taxon>
        <taxon>Nematoda</taxon>
        <taxon>Chromadorea</taxon>
        <taxon>Rhabditida</taxon>
        <taxon>Rhabditina</taxon>
        <taxon>Rhabditomorpha</taxon>
        <taxon>Strongyloidea</taxon>
        <taxon>Ancylostomatidae</taxon>
        <taxon>Ancylostomatinae</taxon>
        <taxon>Ancylostoma</taxon>
    </lineage>
</organism>
<dbReference type="Proteomes" id="UP000024635">
    <property type="component" value="Unassembled WGS sequence"/>
</dbReference>
<dbReference type="PANTHER" id="PTHR24412:SF441">
    <property type="entry name" value="KELCH-LIKE PROTEIN 28"/>
    <property type="match status" value="1"/>
</dbReference>
<evidence type="ECO:0000256" key="1">
    <source>
        <dbReference type="ARBA" id="ARBA00022441"/>
    </source>
</evidence>
<dbReference type="Pfam" id="PF07707">
    <property type="entry name" value="BACK"/>
    <property type="match status" value="1"/>
</dbReference>
<keyword evidence="3" id="KW-1133">Transmembrane helix</keyword>
<evidence type="ECO:0000256" key="3">
    <source>
        <dbReference type="SAM" id="Phobius"/>
    </source>
</evidence>
<accession>A0A016WU03</accession>
<proteinExistence type="predicted"/>
<comment type="caution">
    <text evidence="5">The sequence shown here is derived from an EMBL/GenBank/DDBJ whole genome shotgun (WGS) entry which is preliminary data.</text>
</comment>
<keyword evidence="2" id="KW-0677">Repeat</keyword>
<evidence type="ECO:0000259" key="4">
    <source>
        <dbReference type="SMART" id="SM00875"/>
    </source>
</evidence>
<gene>
    <name evidence="5" type="primary">Acey_s0497.g2492</name>
    <name evidence="5" type="ORF">Y032_0497g2492</name>
</gene>
<feature type="non-terminal residue" evidence="5">
    <location>
        <position position="1"/>
    </location>
</feature>
<evidence type="ECO:0000313" key="6">
    <source>
        <dbReference type="Proteomes" id="UP000024635"/>
    </source>
</evidence>
<dbReference type="InterPro" id="IPR011705">
    <property type="entry name" value="BACK"/>
</dbReference>
<dbReference type="SMART" id="SM00875">
    <property type="entry name" value="BACK"/>
    <property type="match status" value="1"/>
</dbReference>
<keyword evidence="3" id="KW-0812">Transmembrane</keyword>
<keyword evidence="6" id="KW-1185">Reference proteome</keyword>
<evidence type="ECO:0000256" key="2">
    <source>
        <dbReference type="ARBA" id="ARBA00022737"/>
    </source>
</evidence>
<keyword evidence="3" id="KW-0472">Membrane</keyword>